<feature type="signal peptide" evidence="6">
    <location>
        <begin position="1"/>
        <end position="22"/>
    </location>
</feature>
<evidence type="ECO:0000256" key="6">
    <source>
        <dbReference type="SAM" id="SignalP"/>
    </source>
</evidence>
<dbReference type="Pfam" id="PF01103">
    <property type="entry name" value="Omp85"/>
    <property type="match status" value="2"/>
</dbReference>
<evidence type="ECO:0000313" key="10">
    <source>
        <dbReference type="Proteomes" id="UP000419017"/>
    </source>
</evidence>
<dbReference type="Gene3D" id="2.40.160.50">
    <property type="entry name" value="membrane protein fhac: a member of the omp85/tpsb transporter family"/>
    <property type="match status" value="2"/>
</dbReference>
<dbReference type="RefSeq" id="WP_156683140.1">
    <property type="nucleotide sequence ID" value="NZ_CABWIB010000001.1"/>
</dbReference>
<feature type="domain" description="POTRA" evidence="8">
    <location>
        <begin position="43"/>
        <end position="114"/>
    </location>
</feature>
<feature type="chain" id="PRO_5026041821" evidence="6">
    <location>
        <begin position="23"/>
        <end position="716"/>
    </location>
</feature>
<dbReference type="PANTHER" id="PTHR12815:SF47">
    <property type="entry name" value="TRANSLOCATION AND ASSEMBLY MODULE SUBUNIT TAMA"/>
    <property type="match status" value="1"/>
</dbReference>
<protein>
    <submittedName>
        <fullName evidence="9">Surface antigen (D15)</fullName>
    </submittedName>
</protein>
<proteinExistence type="predicted"/>
<feature type="domain" description="POTRA" evidence="8">
    <location>
        <begin position="217"/>
        <end position="279"/>
    </location>
</feature>
<dbReference type="Proteomes" id="UP000419017">
    <property type="component" value="Unassembled WGS sequence"/>
</dbReference>
<dbReference type="PANTHER" id="PTHR12815">
    <property type="entry name" value="SORTING AND ASSEMBLY MACHINERY SAMM50 PROTEIN FAMILY MEMBER"/>
    <property type="match status" value="1"/>
</dbReference>
<sequence length="716" mass="80300">MKKNLKKLMILMMLSINFVAYSEGLGDNLPSTTDLRLNRDTLVINKFEIKGNKNIDLSKILKNENIKKGDAFDKDKLQKLMNDIISTGYFETVTPNVSVDSSNKSVNVELVLVENKIIKKVNLEGINSVNKDELLKSIGLVEGSVFNYNYVNQETSPILFALRERGIYLPIILNADMNEKNELTIIVSEGKISKIEFIKQGDKKDNIRLDSSDFKLKTKDFVLERNLELKVGDPLTIIALKNTAENLLRTGYFETVEPRIEIDPLNPENRIVVFVISERRTASIYGNGSYSTSTGFVASLSLKDENFLGGHQSASISGSVGTTGSLDFRISYMNPWIRGTNNILAGGDLYFKRNSVSKKNLRENIAYDRTSQINGVLAEYVAAKYRDEFGFSGTIGKRIYRNLYLDVNPGINYEYSKTVGGLQLSSSLRGYTNVNLTYNTIDNPYAPRKGSRVRLSAEGVQIFKDSSISATGVNEIKNELFNKQKSIYSGLSDSDKKRYFKDYSSTGSNSDIYKLSLTTAGEEYMSDQLKNYGEEFKKKVEEFRAKNENFVNKPRFFAKFEFDFVNYIPIVDKVNSLATRIFIGKSTLGADKTSLFSVKGNGTFLRGFDTGDVTNFLMASTVENRFYLNKYLEGVVFMDTGLYANQIGGTPEGYAKFEKIADVFKNAKDNLRISIGAGVRVNTPIGMLRLDYGVPVLNNTELEGRGKIEFGLSESF</sequence>
<keyword evidence="3 6" id="KW-0732">Signal</keyword>
<dbReference type="EMBL" id="CABWIB010000001">
    <property type="protein sequence ID" value="VWL85119.1"/>
    <property type="molecule type" value="Genomic_DNA"/>
</dbReference>
<evidence type="ECO:0000259" key="7">
    <source>
        <dbReference type="Pfam" id="PF01103"/>
    </source>
</evidence>
<evidence type="ECO:0000313" key="9">
    <source>
        <dbReference type="EMBL" id="VWL85119.1"/>
    </source>
</evidence>
<feature type="domain" description="POTRA" evidence="8">
    <location>
        <begin position="117"/>
        <end position="190"/>
    </location>
</feature>
<name>A0A6I8MCG2_9FUSO</name>
<evidence type="ECO:0000259" key="8">
    <source>
        <dbReference type="Pfam" id="PF07244"/>
    </source>
</evidence>
<keyword evidence="5" id="KW-0998">Cell outer membrane</keyword>
<dbReference type="InterPro" id="IPR010827">
    <property type="entry name" value="BamA/TamA_POTRA"/>
</dbReference>
<keyword evidence="4" id="KW-0472">Membrane</keyword>
<dbReference type="GO" id="GO:0019867">
    <property type="term" value="C:outer membrane"/>
    <property type="evidence" value="ECO:0007669"/>
    <property type="project" value="InterPro"/>
</dbReference>
<dbReference type="InterPro" id="IPR000184">
    <property type="entry name" value="Bac_surfAg_D15"/>
</dbReference>
<dbReference type="InterPro" id="IPR039910">
    <property type="entry name" value="D15-like"/>
</dbReference>
<dbReference type="AlphaFoldDB" id="A0A6I8MCG2"/>
<dbReference type="Pfam" id="PF07244">
    <property type="entry name" value="POTRA"/>
    <property type="match status" value="3"/>
</dbReference>
<evidence type="ECO:0000256" key="1">
    <source>
        <dbReference type="ARBA" id="ARBA00004370"/>
    </source>
</evidence>
<evidence type="ECO:0000256" key="5">
    <source>
        <dbReference type="ARBA" id="ARBA00023237"/>
    </source>
</evidence>
<reference evidence="9 10" key="1">
    <citation type="submission" date="2019-10" db="EMBL/GenBank/DDBJ databases">
        <authorList>
            <person name="Blom J."/>
        </authorList>
    </citation>
    <scope>NUCLEOTIDE SEQUENCE [LARGE SCALE GENOMIC DNA]</scope>
    <source>
        <strain evidence="9 10">ES3154-GLU</strain>
    </source>
</reference>
<keyword evidence="10" id="KW-1185">Reference proteome</keyword>
<evidence type="ECO:0000256" key="2">
    <source>
        <dbReference type="ARBA" id="ARBA00022692"/>
    </source>
</evidence>
<evidence type="ECO:0000256" key="4">
    <source>
        <dbReference type="ARBA" id="ARBA00023136"/>
    </source>
</evidence>
<feature type="domain" description="Bacterial surface antigen (D15)" evidence="7">
    <location>
        <begin position="554"/>
        <end position="716"/>
    </location>
</feature>
<comment type="subcellular location">
    <subcellularLocation>
        <location evidence="1">Membrane</location>
    </subcellularLocation>
</comment>
<dbReference type="Gene3D" id="3.10.20.310">
    <property type="entry name" value="membrane protein fhac"/>
    <property type="match status" value="2"/>
</dbReference>
<evidence type="ECO:0000256" key="3">
    <source>
        <dbReference type="ARBA" id="ARBA00022729"/>
    </source>
</evidence>
<keyword evidence="2" id="KW-0812">Transmembrane</keyword>
<accession>A0A6I8MCG2</accession>
<feature type="domain" description="Bacterial surface antigen (D15)" evidence="7">
    <location>
        <begin position="306"/>
        <end position="462"/>
    </location>
</feature>
<organism evidence="9 10">
    <name type="scientific">Oceanivirga miroungae</name>
    <dbReference type="NCBI Taxonomy" id="1130046"/>
    <lineage>
        <taxon>Bacteria</taxon>
        <taxon>Fusobacteriati</taxon>
        <taxon>Fusobacteriota</taxon>
        <taxon>Fusobacteriia</taxon>
        <taxon>Fusobacteriales</taxon>
        <taxon>Leptotrichiaceae</taxon>
        <taxon>Oceanivirga</taxon>
    </lineage>
</organism>
<gene>
    <name evidence="9" type="ORF">OMES3154_00401</name>
</gene>